<evidence type="ECO:0000313" key="12">
    <source>
        <dbReference type="EMBL" id="AWM35098.1"/>
    </source>
</evidence>
<sequence>MRYTFILLGSFLASSLVGNAFGQSAPAKANTAGAKKYAYVERMPLFPGLEPGDSTRSNNERIVKFINDSLRFPPQALWDGVQGRVFFSFNINALGRATDVRLVQGIRADVDAEVLRNARRLERIQWRPGTQNGRPVSVSFTVPISFGIRNSTAPAGDSLDWGPYQKLVLPLASWNGNLPHPPAGKGLVYGRFLQRLSGNTLGQGQYVRLVNMTTHKSLRINVKPVLKTMRENAFCYALPAGRYALFIYEFPDSAWSGLKIHLESVRKPPSNFTARTLGATRYQFVVAADKLHYVGTWNLANENQPEFLNEKTLLDGELQPEYEFLKFAEAELSIPK</sequence>
<dbReference type="InterPro" id="IPR006260">
    <property type="entry name" value="TonB/TolA_C"/>
</dbReference>
<dbReference type="KEGG" id="hnv:DDQ68_21405"/>
<evidence type="ECO:0000313" key="13">
    <source>
        <dbReference type="Proteomes" id="UP000245999"/>
    </source>
</evidence>
<evidence type="ECO:0000256" key="7">
    <source>
        <dbReference type="ARBA" id="ARBA00022927"/>
    </source>
</evidence>
<dbReference type="InterPro" id="IPR051045">
    <property type="entry name" value="TonB-dependent_transducer"/>
</dbReference>
<dbReference type="SUPFAM" id="SSF74653">
    <property type="entry name" value="TolA/TonB C-terminal domain"/>
    <property type="match status" value="1"/>
</dbReference>
<protein>
    <recommendedName>
        <fullName evidence="11">TonB C-terminal domain-containing protein</fullName>
    </recommendedName>
</protein>
<dbReference type="OrthoDB" id="1039448at2"/>
<keyword evidence="10" id="KW-0732">Signal</keyword>
<dbReference type="GO" id="GO:0031992">
    <property type="term" value="F:energy transducer activity"/>
    <property type="evidence" value="ECO:0007669"/>
    <property type="project" value="TreeGrafter"/>
</dbReference>
<dbReference type="GO" id="GO:0055085">
    <property type="term" value="P:transmembrane transport"/>
    <property type="evidence" value="ECO:0007669"/>
    <property type="project" value="InterPro"/>
</dbReference>
<dbReference type="PROSITE" id="PS52015">
    <property type="entry name" value="TONB_CTD"/>
    <property type="match status" value="1"/>
</dbReference>
<feature type="signal peptide" evidence="10">
    <location>
        <begin position="1"/>
        <end position="22"/>
    </location>
</feature>
<keyword evidence="13" id="KW-1185">Reference proteome</keyword>
<dbReference type="AlphaFoldDB" id="A0A2Z3GP88"/>
<evidence type="ECO:0000256" key="8">
    <source>
        <dbReference type="ARBA" id="ARBA00022989"/>
    </source>
</evidence>
<keyword evidence="7" id="KW-0653">Protein transport</keyword>
<dbReference type="PANTHER" id="PTHR33446">
    <property type="entry name" value="PROTEIN TONB-RELATED"/>
    <property type="match status" value="1"/>
</dbReference>
<dbReference type="Proteomes" id="UP000245999">
    <property type="component" value="Chromosome"/>
</dbReference>
<comment type="similarity">
    <text evidence="2">Belongs to the TonB family.</text>
</comment>
<evidence type="ECO:0000256" key="3">
    <source>
        <dbReference type="ARBA" id="ARBA00022448"/>
    </source>
</evidence>
<evidence type="ECO:0000256" key="6">
    <source>
        <dbReference type="ARBA" id="ARBA00022692"/>
    </source>
</evidence>
<evidence type="ECO:0000256" key="10">
    <source>
        <dbReference type="SAM" id="SignalP"/>
    </source>
</evidence>
<evidence type="ECO:0000259" key="11">
    <source>
        <dbReference type="PROSITE" id="PS52015"/>
    </source>
</evidence>
<dbReference type="Gene3D" id="3.30.1150.10">
    <property type="match status" value="1"/>
</dbReference>
<keyword evidence="4" id="KW-1003">Cell membrane</keyword>
<dbReference type="EMBL" id="CP029145">
    <property type="protein sequence ID" value="AWM35098.1"/>
    <property type="molecule type" value="Genomic_DNA"/>
</dbReference>
<dbReference type="Pfam" id="PF03544">
    <property type="entry name" value="TonB_C"/>
    <property type="match status" value="1"/>
</dbReference>
<evidence type="ECO:0000256" key="1">
    <source>
        <dbReference type="ARBA" id="ARBA00004383"/>
    </source>
</evidence>
<keyword evidence="9" id="KW-0472">Membrane</keyword>
<proteinExistence type="inferred from homology"/>
<feature type="chain" id="PRO_5016450860" description="TonB C-terminal domain-containing protein" evidence="10">
    <location>
        <begin position="23"/>
        <end position="336"/>
    </location>
</feature>
<dbReference type="PANTHER" id="PTHR33446:SF2">
    <property type="entry name" value="PROTEIN TONB"/>
    <property type="match status" value="1"/>
</dbReference>
<evidence type="ECO:0000256" key="2">
    <source>
        <dbReference type="ARBA" id="ARBA00006555"/>
    </source>
</evidence>
<dbReference type="GO" id="GO:0015031">
    <property type="term" value="P:protein transport"/>
    <property type="evidence" value="ECO:0007669"/>
    <property type="project" value="UniProtKB-KW"/>
</dbReference>
<evidence type="ECO:0000256" key="9">
    <source>
        <dbReference type="ARBA" id="ARBA00023136"/>
    </source>
</evidence>
<name>A0A2Z3GP88_9BACT</name>
<keyword evidence="5" id="KW-0997">Cell inner membrane</keyword>
<gene>
    <name evidence="12" type="ORF">DDQ68_21405</name>
</gene>
<organism evidence="12 13">
    <name type="scientific">Hymenobacter nivis</name>
    <dbReference type="NCBI Taxonomy" id="1850093"/>
    <lineage>
        <taxon>Bacteria</taxon>
        <taxon>Pseudomonadati</taxon>
        <taxon>Bacteroidota</taxon>
        <taxon>Cytophagia</taxon>
        <taxon>Cytophagales</taxon>
        <taxon>Hymenobacteraceae</taxon>
        <taxon>Hymenobacter</taxon>
    </lineage>
</organism>
<feature type="domain" description="TonB C-terminal" evidence="11">
    <location>
        <begin position="57"/>
        <end position="155"/>
    </location>
</feature>
<dbReference type="InterPro" id="IPR037682">
    <property type="entry name" value="TonB_C"/>
</dbReference>
<keyword evidence="3" id="KW-0813">Transport</keyword>
<dbReference type="GO" id="GO:0098797">
    <property type="term" value="C:plasma membrane protein complex"/>
    <property type="evidence" value="ECO:0007669"/>
    <property type="project" value="TreeGrafter"/>
</dbReference>
<keyword evidence="8" id="KW-1133">Transmembrane helix</keyword>
<dbReference type="NCBIfam" id="TIGR01352">
    <property type="entry name" value="tonB_Cterm"/>
    <property type="match status" value="1"/>
</dbReference>
<reference evidence="13" key="1">
    <citation type="submission" date="2018-04" db="EMBL/GenBank/DDBJ databases">
        <title>Complete genome of Antarctic heterotrophic bacterium Hymenobacter nivis.</title>
        <authorList>
            <person name="Terashima M."/>
        </authorList>
    </citation>
    <scope>NUCLEOTIDE SEQUENCE [LARGE SCALE GENOMIC DNA]</scope>
    <source>
        <strain evidence="13">NBRC 111535</strain>
    </source>
</reference>
<comment type="subcellular location">
    <subcellularLocation>
        <location evidence="1">Cell inner membrane</location>
        <topology evidence="1">Single-pass membrane protein</topology>
        <orientation evidence="1">Periplasmic side</orientation>
    </subcellularLocation>
</comment>
<evidence type="ECO:0000256" key="5">
    <source>
        <dbReference type="ARBA" id="ARBA00022519"/>
    </source>
</evidence>
<keyword evidence="6" id="KW-0812">Transmembrane</keyword>
<evidence type="ECO:0000256" key="4">
    <source>
        <dbReference type="ARBA" id="ARBA00022475"/>
    </source>
</evidence>
<accession>A0A2Z3GP88</accession>